<accession>A0A645ETG0</accession>
<gene>
    <name evidence="1" type="ORF">SDC9_152565</name>
</gene>
<evidence type="ECO:0000313" key="1">
    <source>
        <dbReference type="EMBL" id="MPN05315.1"/>
    </source>
</evidence>
<name>A0A645ETG0_9ZZZZ</name>
<protein>
    <submittedName>
        <fullName evidence="1">Uncharacterized protein</fullName>
    </submittedName>
</protein>
<comment type="caution">
    <text evidence="1">The sequence shown here is derived from an EMBL/GenBank/DDBJ whole genome shotgun (WGS) entry which is preliminary data.</text>
</comment>
<proteinExistence type="predicted"/>
<sequence length="127" mass="13911">MVSGAWQSCGTSYKKPISPLGEIFTPDSSLISSLRTPLFTRACTVPGKGTLHLNSSGKAGAYEYLIPLMISAFYKPVVTPLLYFQCEFLTGGFYYLTVIQNMDNIGYDIVQQSLVVGDHNKSIVFSP</sequence>
<dbReference type="EMBL" id="VSSQ01051229">
    <property type="protein sequence ID" value="MPN05315.1"/>
    <property type="molecule type" value="Genomic_DNA"/>
</dbReference>
<organism evidence="1">
    <name type="scientific">bioreactor metagenome</name>
    <dbReference type="NCBI Taxonomy" id="1076179"/>
    <lineage>
        <taxon>unclassified sequences</taxon>
        <taxon>metagenomes</taxon>
        <taxon>ecological metagenomes</taxon>
    </lineage>
</organism>
<reference evidence="1" key="1">
    <citation type="submission" date="2019-08" db="EMBL/GenBank/DDBJ databases">
        <authorList>
            <person name="Kucharzyk K."/>
            <person name="Murdoch R.W."/>
            <person name="Higgins S."/>
            <person name="Loffler F."/>
        </authorList>
    </citation>
    <scope>NUCLEOTIDE SEQUENCE</scope>
</reference>
<dbReference type="AlphaFoldDB" id="A0A645ETG0"/>